<dbReference type="EMBL" id="CAJJDP010000018">
    <property type="protein sequence ID" value="CAD8145959.1"/>
    <property type="molecule type" value="Genomic_DNA"/>
</dbReference>
<accession>A0A8S1T303</accession>
<name>A0A8S1T303_PAROT</name>
<evidence type="ECO:0000313" key="3">
    <source>
        <dbReference type="Proteomes" id="UP000683925"/>
    </source>
</evidence>
<evidence type="ECO:0000313" key="2">
    <source>
        <dbReference type="EMBL" id="CAD8145959.1"/>
    </source>
</evidence>
<comment type="caution">
    <text evidence="2">The sequence shown here is derived from an EMBL/GenBank/DDBJ whole genome shotgun (WGS) entry which is preliminary data.</text>
</comment>
<dbReference type="AlphaFoldDB" id="A0A8S1T303"/>
<reference evidence="2" key="1">
    <citation type="submission" date="2021-01" db="EMBL/GenBank/DDBJ databases">
        <authorList>
            <consortium name="Genoscope - CEA"/>
            <person name="William W."/>
        </authorList>
    </citation>
    <scope>NUCLEOTIDE SEQUENCE</scope>
</reference>
<dbReference type="InterPro" id="IPR000626">
    <property type="entry name" value="Ubiquitin-like_dom"/>
</dbReference>
<sequence>MNQRFKCCTNESIQDRFTIIVENHENDRDYIEVTLNEKIFDVKKRIFNQQINPAKSQLYFKRTKLQNDQTIKDCQLKQDSMVYIIYGDNISE</sequence>
<protein>
    <recommendedName>
        <fullName evidence="1">Ubiquitin-like domain-containing protein</fullName>
    </recommendedName>
</protein>
<organism evidence="2 3">
    <name type="scientific">Paramecium octaurelia</name>
    <dbReference type="NCBI Taxonomy" id="43137"/>
    <lineage>
        <taxon>Eukaryota</taxon>
        <taxon>Sar</taxon>
        <taxon>Alveolata</taxon>
        <taxon>Ciliophora</taxon>
        <taxon>Intramacronucleata</taxon>
        <taxon>Oligohymenophorea</taxon>
        <taxon>Peniculida</taxon>
        <taxon>Parameciidae</taxon>
        <taxon>Paramecium</taxon>
    </lineage>
</organism>
<evidence type="ECO:0000259" key="1">
    <source>
        <dbReference type="PROSITE" id="PS50053"/>
    </source>
</evidence>
<dbReference type="Pfam" id="PF00240">
    <property type="entry name" value="ubiquitin"/>
    <property type="match status" value="1"/>
</dbReference>
<feature type="domain" description="Ubiquitin-like" evidence="1">
    <location>
        <begin position="17"/>
        <end position="85"/>
    </location>
</feature>
<dbReference type="OMA" id="NHENDRD"/>
<dbReference type="OrthoDB" id="309094at2759"/>
<dbReference type="Proteomes" id="UP000683925">
    <property type="component" value="Unassembled WGS sequence"/>
</dbReference>
<keyword evidence="3" id="KW-1185">Reference proteome</keyword>
<dbReference type="CDD" id="cd17039">
    <property type="entry name" value="Ubl_ubiquitin_like"/>
    <property type="match status" value="1"/>
</dbReference>
<dbReference type="PROSITE" id="PS50053">
    <property type="entry name" value="UBIQUITIN_2"/>
    <property type="match status" value="1"/>
</dbReference>
<gene>
    <name evidence="2" type="ORF">POCTA_138.1.T0180058</name>
</gene>
<proteinExistence type="predicted"/>